<organism evidence="8 9">
    <name type="scientific">Lactiplantibacillus songbeiensis</name>
    <dbReference type="NCBI Taxonomy" id="2559920"/>
    <lineage>
        <taxon>Bacteria</taxon>
        <taxon>Bacillati</taxon>
        <taxon>Bacillota</taxon>
        <taxon>Bacilli</taxon>
        <taxon>Lactobacillales</taxon>
        <taxon>Lactobacillaceae</taxon>
        <taxon>Lactiplantibacillus</taxon>
    </lineage>
</organism>
<reference evidence="9" key="1">
    <citation type="journal article" date="2019" name="Int. J. Syst. Evol. Microbiol.">
        <title>The Global Catalogue of Microorganisms (GCM) 10K type strain sequencing project: providing services to taxonomists for standard genome sequencing and annotation.</title>
        <authorList>
            <consortium name="The Broad Institute Genomics Platform"/>
            <consortium name="The Broad Institute Genome Sequencing Center for Infectious Disease"/>
            <person name="Wu L."/>
            <person name="Ma J."/>
        </authorList>
    </citation>
    <scope>NUCLEOTIDE SEQUENCE [LARGE SCALE GENOMIC DNA]</scope>
    <source>
        <strain evidence="9">CCM 8931</strain>
    </source>
</reference>
<feature type="transmembrane region" description="Helical" evidence="6">
    <location>
        <begin position="178"/>
        <end position="199"/>
    </location>
</feature>
<evidence type="ECO:0000313" key="9">
    <source>
        <dbReference type="Proteomes" id="UP001597188"/>
    </source>
</evidence>
<accession>A0ABW4C2Y9</accession>
<evidence type="ECO:0000256" key="2">
    <source>
        <dbReference type="ARBA" id="ARBA00022475"/>
    </source>
</evidence>
<keyword evidence="5 6" id="KW-0472">Membrane</keyword>
<evidence type="ECO:0000256" key="3">
    <source>
        <dbReference type="ARBA" id="ARBA00022692"/>
    </source>
</evidence>
<feature type="transmembrane region" description="Helical" evidence="6">
    <location>
        <begin position="14"/>
        <end position="36"/>
    </location>
</feature>
<evidence type="ECO:0000259" key="7">
    <source>
        <dbReference type="Pfam" id="PF02706"/>
    </source>
</evidence>
<sequence>MNSNFSFLPFFKVLWYRLIWIILFAIIGGGIGYAWLHQTYTPTYTVAANVDIHHTKTSRGSYLDQLNTDVNRLGTVQSEMSDLGIYRIASSTLKQDSSIDYSANKMQKSVSVLGKPSSTILSVSATTDSAKKSSAVVNAIITSYKNKYTKTDKRLVVKQLSKAKASSAVVSKAMYSSYIKNGAIIGAVLAYVVCLLLYFKQRKNKRQSKRGQLKSEK</sequence>
<protein>
    <submittedName>
        <fullName evidence="8">Wzz/FepE/Etk N-terminal domain-containing protein</fullName>
    </submittedName>
</protein>
<dbReference type="Pfam" id="PF02706">
    <property type="entry name" value="Wzz"/>
    <property type="match status" value="1"/>
</dbReference>
<keyword evidence="3 6" id="KW-0812">Transmembrane</keyword>
<keyword evidence="9" id="KW-1185">Reference proteome</keyword>
<evidence type="ECO:0000256" key="4">
    <source>
        <dbReference type="ARBA" id="ARBA00022989"/>
    </source>
</evidence>
<name>A0ABW4C2Y9_9LACO</name>
<dbReference type="Proteomes" id="UP001597188">
    <property type="component" value="Unassembled WGS sequence"/>
</dbReference>
<keyword evidence="4 6" id="KW-1133">Transmembrane helix</keyword>
<dbReference type="EMBL" id="JBHTOJ010000031">
    <property type="protein sequence ID" value="MFD1421202.1"/>
    <property type="molecule type" value="Genomic_DNA"/>
</dbReference>
<comment type="caution">
    <text evidence="8">The sequence shown here is derived from an EMBL/GenBank/DDBJ whole genome shotgun (WGS) entry which is preliminary data.</text>
</comment>
<evidence type="ECO:0000256" key="1">
    <source>
        <dbReference type="ARBA" id="ARBA00004651"/>
    </source>
</evidence>
<keyword evidence="2" id="KW-1003">Cell membrane</keyword>
<dbReference type="RefSeq" id="WP_137636325.1">
    <property type="nucleotide sequence ID" value="NZ_BJDL01000042.1"/>
</dbReference>
<evidence type="ECO:0000256" key="5">
    <source>
        <dbReference type="ARBA" id="ARBA00023136"/>
    </source>
</evidence>
<feature type="domain" description="Polysaccharide chain length determinant N-terminal" evidence="7">
    <location>
        <begin position="6"/>
        <end position="78"/>
    </location>
</feature>
<dbReference type="InterPro" id="IPR003856">
    <property type="entry name" value="LPS_length_determ_N"/>
</dbReference>
<proteinExistence type="predicted"/>
<evidence type="ECO:0000256" key="6">
    <source>
        <dbReference type="SAM" id="Phobius"/>
    </source>
</evidence>
<comment type="subcellular location">
    <subcellularLocation>
        <location evidence="1">Cell membrane</location>
        <topology evidence="1">Multi-pass membrane protein</topology>
    </subcellularLocation>
</comment>
<evidence type="ECO:0000313" key="8">
    <source>
        <dbReference type="EMBL" id="MFD1421202.1"/>
    </source>
</evidence>
<gene>
    <name evidence="8" type="ORF">ACFQ5L_09655</name>
</gene>